<evidence type="ECO:0000256" key="2">
    <source>
        <dbReference type="ARBA" id="ARBA00029447"/>
    </source>
</evidence>
<dbReference type="STRING" id="1245469.S58_40370"/>
<dbReference type="eggNOG" id="COG0840">
    <property type="taxonomic scope" value="Bacteria"/>
</dbReference>
<dbReference type="InterPro" id="IPR003660">
    <property type="entry name" value="HAMP_dom"/>
</dbReference>
<dbReference type="AlphaFoldDB" id="M4Z8N3"/>
<dbReference type="HOGENOM" id="CLU_000445_107_27_5"/>
<dbReference type="PATRIC" id="fig|1245469.3.peg.4125"/>
<evidence type="ECO:0000259" key="6">
    <source>
        <dbReference type="PROSITE" id="PS50885"/>
    </source>
</evidence>
<evidence type="ECO:0000259" key="5">
    <source>
        <dbReference type="PROSITE" id="PS50111"/>
    </source>
</evidence>
<dbReference type="EMBL" id="AP012603">
    <property type="protein sequence ID" value="BAM90023.1"/>
    <property type="molecule type" value="Genomic_DNA"/>
</dbReference>
<dbReference type="PANTHER" id="PTHR32089">
    <property type="entry name" value="METHYL-ACCEPTING CHEMOTAXIS PROTEIN MCPB"/>
    <property type="match status" value="1"/>
</dbReference>
<sequence>MKKSVSTLLMVLLSVLAAGILVSTAILMSGAAGRYRESVATEQLAAADKAIFQNVLVMRAHRGDIQSALLSEDDPRAKLTEFQGVEARGYDGIVAALAGLDIPERDDLVTRLKAAWDATVPQFKLLFDEGARPRAERVLARTNAWYDQMTKTLDAANAASLAVSNRAWMTDPAIAQMVQARRLAWQVRDRYGLQCSALRPNINSSKPLEEAQKLATAQGRGTINAGWSGLDDLTAGAGSTALAAVVKSSRAEVEAAHQRMDQITKSLDGSGKPAMAPAEWNAFCQGPFNGIIAIGMTALDASIARAEALKTAALTSLVVQSIAFVAALLVAALALRAVRVRLVRPVRTLMQAIERIGQRDYQTPVAQFAHADEFGAMAAALEGLRASAATADRLAQEREQDQGKRLERSQAIDSACRSFDDTVQAVIVSMGNSTGQLDSSAGDVRKLVDDSTEQTAAVASAAETATTNLETIAAATEELTASVSEIASQVQASAADARQAVEKAAQTNATVEMLDRAANRIGEVVKMITAIASQTNLLALNATIEAARAGDAGRGFAVVAGEVKNLAAQTATATDDITRQIAEIQAATGESVEAIRAISLNISGIDEKMTAIAAAVEQQRAATTEISRNFQQAAQGTRAVTDTIGSVAALNRQTGNAGAAMADSVRRMSDDADRFRVAVEGFLGTVRKA</sequence>
<keyword evidence="8" id="KW-1185">Reference proteome</keyword>
<dbReference type="GO" id="GO:0016020">
    <property type="term" value="C:membrane"/>
    <property type="evidence" value="ECO:0007669"/>
    <property type="project" value="InterPro"/>
</dbReference>
<feature type="domain" description="Methyl-accepting transducer" evidence="5">
    <location>
        <begin position="433"/>
        <end position="662"/>
    </location>
</feature>
<dbReference type="Proteomes" id="UP000011841">
    <property type="component" value="Chromosome"/>
</dbReference>
<feature type="domain" description="HAMP" evidence="6">
    <location>
        <begin position="340"/>
        <end position="393"/>
    </location>
</feature>
<keyword evidence="4" id="KW-0472">Membrane</keyword>
<dbReference type="RefSeq" id="WP_015667131.1">
    <property type="nucleotide sequence ID" value="NC_020453.1"/>
</dbReference>
<proteinExistence type="inferred from homology"/>
<gene>
    <name evidence="7" type="ORF">S58_40370</name>
</gene>
<keyword evidence="7" id="KW-0675">Receptor</keyword>
<keyword evidence="1 3" id="KW-0807">Transducer</keyword>
<evidence type="ECO:0000313" key="8">
    <source>
        <dbReference type="Proteomes" id="UP000011841"/>
    </source>
</evidence>
<accession>M4Z8N3</accession>
<keyword evidence="4" id="KW-0812">Transmembrane</keyword>
<name>M4Z8N3_9BRAD</name>
<dbReference type="SUPFAM" id="SSF158472">
    <property type="entry name" value="HAMP domain-like"/>
    <property type="match status" value="1"/>
</dbReference>
<dbReference type="OrthoDB" id="8456673at2"/>
<dbReference type="GO" id="GO:0007165">
    <property type="term" value="P:signal transduction"/>
    <property type="evidence" value="ECO:0007669"/>
    <property type="project" value="UniProtKB-KW"/>
</dbReference>
<protein>
    <submittedName>
        <fullName evidence="7">Putative methyl-accepting chemotaxis receptor/sensory transducer protein</fullName>
    </submittedName>
</protein>
<dbReference type="Pfam" id="PF00015">
    <property type="entry name" value="MCPsignal"/>
    <property type="match status" value="1"/>
</dbReference>
<evidence type="ECO:0000256" key="4">
    <source>
        <dbReference type="SAM" id="Phobius"/>
    </source>
</evidence>
<dbReference type="Pfam" id="PF00672">
    <property type="entry name" value="HAMP"/>
    <property type="match status" value="1"/>
</dbReference>
<comment type="similarity">
    <text evidence="2">Belongs to the methyl-accepting chemotaxis (MCP) protein family.</text>
</comment>
<dbReference type="Gene3D" id="1.10.287.950">
    <property type="entry name" value="Methyl-accepting chemotaxis protein"/>
    <property type="match status" value="1"/>
</dbReference>
<dbReference type="SMART" id="SM00283">
    <property type="entry name" value="MA"/>
    <property type="match status" value="1"/>
</dbReference>
<dbReference type="PROSITE" id="PS50111">
    <property type="entry name" value="CHEMOTAXIS_TRANSDUC_2"/>
    <property type="match status" value="1"/>
</dbReference>
<organism evidence="7 8">
    <name type="scientific">Bradyrhizobium oligotrophicum S58</name>
    <dbReference type="NCBI Taxonomy" id="1245469"/>
    <lineage>
        <taxon>Bacteria</taxon>
        <taxon>Pseudomonadati</taxon>
        <taxon>Pseudomonadota</taxon>
        <taxon>Alphaproteobacteria</taxon>
        <taxon>Hyphomicrobiales</taxon>
        <taxon>Nitrobacteraceae</taxon>
        <taxon>Bradyrhizobium</taxon>
    </lineage>
</organism>
<evidence type="ECO:0000256" key="3">
    <source>
        <dbReference type="PROSITE-ProRule" id="PRU00284"/>
    </source>
</evidence>
<keyword evidence="4" id="KW-1133">Transmembrane helix</keyword>
<dbReference type="PROSITE" id="PS50885">
    <property type="entry name" value="HAMP"/>
    <property type="match status" value="1"/>
</dbReference>
<dbReference type="KEGG" id="aol:S58_40370"/>
<reference evidence="7 8" key="1">
    <citation type="journal article" date="2013" name="Appl. Environ. Microbiol.">
        <title>Genome analysis suggests that the soil oligotrophic bacterium Agromonas oligotrophica (Bradyrhizobium oligotrophicum) is a nitrogen-fixing symbiont of Aeschynomene indica.</title>
        <authorList>
            <person name="Okubo T."/>
            <person name="Fukushima S."/>
            <person name="Itakura M."/>
            <person name="Oshima K."/>
            <person name="Longtonglang A."/>
            <person name="Teaumroong N."/>
            <person name="Mitsui H."/>
            <person name="Hattori M."/>
            <person name="Hattori R."/>
            <person name="Hattori T."/>
            <person name="Minamisawa K."/>
        </authorList>
    </citation>
    <scope>NUCLEOTIDE SEQUENCE [LARGE SCALE GENOMIC DNA]</scope>
    <source>
        <strain evidence="7 8">S58</strain>
    </source>
</reference>
<dbReference type="SMART" id="SM00304">
    <property type="entry name" value="HAMP"/>
    <property type="match status" value="1"/>
</dbReference>
<dbReference type="SUPFAM" id="SSF58104">
    <property type="entry name" value="Methyl-accepting chemotaxis protein (MCP) signaling domain"/>
    <property type="match status" value="1"/>
</dbReference>
<feature type="transmembrane region" description="Helical" evidence="4">
    <location>
        <begin position="317"/>
        <end position="338"/>
    </location>
</feature>
<dbReference type="InterPro" id="IPR004089">
    <property type="entry name" value="MCPsignal_dom"/>
</dbReference>
<dbReference type="GeneID" id="301817844"/>
<evidence type="ECO:0000313" key="7">
    <source>
        <dbReference type="EMBL" id="BAM90023.1"/>
    </source>
</evidence>
<evidence type="ECO:0000256" key="1">
    <source>
        <dbReference type="ARBA" id="ARBA00023224"/>
    </source>
</evidence>
<dbReference type="PANTHER" id="PTHR32089:SF112">
    <property type="entry name" value="LYSOZYME-LIKE PROTEIN-RELATED"/>
    <property type="match status" value="1"/>
</dbReference>